<gene>
    <name evidence="2" type="ORF">ACFOET_11645</name>
</gene>
<reference evidence="3" key="1">
    <citation type="journal article" date="2019" name="Int. J. Syst. Evol. Microbiol.">
        <title>The Global Catalogue of Microorganisms (GCM) 10K type strain sequencing project: providing services to taxonomists for standard genome sequencing and annotation.</title>
        <authorList>
            <consortium name="The Broad Institute Genomics Platform"/>
            <consortium name="The Broad Institute Genome Sequencing Center for Infectious Disease"/>
            <person name="Wu L."/>
            <person name="Ma J."/>
        </authorList>
    </citation>
    <scope>NUCLEOTIDE SEQUENCE [LARGE SCALE GENOMIC DNA]</scope>
    <source>
        <strain evidence="3">KCTC 52416</strain>
    </source>
</reference>
<sequence>MKRFTGTSTIGTALSLLVAGQLLFLSTHQANEAEFQSFDGTSAQLEGLACVSKKLFFPKPPEKEIPEEPSLIQKGK</sequence>
<feature type="signal peptide" evidence="1">
    <location>
        <begin position="1"/>
        <end position="30"/>
    </location>
</feature>
<feature type="chain" id="PRO_5045180091" evidence="1">
    <location>
        <begin position="31"/>
        <end position="76"/>
    </location>
</feature>
<keyword evidence="1" id="KW-0732">Signal</keyword>
<accession>A0ABV7JN39</accession>
<dbReference type="RefSeq" id="WP_379022757.1">
    <property type="nucleotide sequence ID" value="NZ_JBHRTA010000036.1"/>
</dbReference>
<evidence type="ECO:0000313" key="2">
    <source>
        <dbReference type="EMBL" id="MFC3198266.1"/>
    </source>
</evidence>
<comment type="caution">
    <text evidence="2">The sequence shown here is derived from an EMBL/GenBank/DDBJ whole genome shotgun (WGS) entry which is preliminary data.</text>
</comment>
<protein>
    <submittedName>
        <fullName evidence="2">Uncharacterized protein</fullName>
    </submittedName>
</protein>
<dbReference type="Proteomes" id="UP001595526">
    <property type="component" value="Unassembled WGS sequence"/>
</dbReference>
<evidence type="ECO:0000313" key="3">
    <source>
        <dbReference type="Proteomes" id="UP001595526"/>
    </source>
</evidence>
<evidence type="ECO:0000256" key="1">
    <source>
        <dbReference type="SAM" id="SignalP"/>
    </source>
</evidence>
<keyword evidence="3" id="KW-1185">Reference proteome</keyword>
<dbReference type="EMBL" id="JBHRTA010000036">
    <property type="protein sequence ID" value="MFC3198266.1"/>
    <property type="molecule type" value="Genomic_DNA"/>
</dbReference>
<name>A0ABV7JN39_9SPHI</name>
<organism evidence="2 3">
    <name type="scientific">Parapedobacter deserti</name>
    <dbReference type="NCBI Taxonomy" id="1912957"/>
    <lineage>
        <taxon>Bacteria</taxon>
        <taxon>Pseudomonadati</taxon>
        <taxon>Bacteroidota</taxon>
        <taxon>Sphingobacteriia</taxon>
        <taxon>Sphingobacteriales</taxon>
        <taxon>Sphingobacteriaceae</taxon>
        <taxon>Parapedobacter</taxon>
    </lineage>
</organism>
<proteinExistence type="predicted"/>